<organism evidence="3 4">
    <name type="scientific">Aspergillus udagawae</name>
    <dbReference type="NCBI Taxonomy" id="91492"/>
    <lineage>
        <taxon>Eukaryota</taxon>
        <taxon>Fungi</taxon>
        <taxon>Dikarya</taxon>
        <taxon>Ascomycota</taxon>
        <taxon>Pezizomycotina</taxon>
        <taxon>Eurotiomycetes</taxon>
        <taxon>Eurotiomycetidae</taxon>
        <taxon>Eurotiales</taxon>
        <taxon>Aspergillaceae</taxon>
        <taxon>Aspergillus</taxon>
        <taxon>Aspergillus subgen. Fumigati</taxon>
    </lineage>
</organism>
<evidence type="ECO:0000313" key="3">
    <source>
        <dbReference type="EMBL" id="GFF77433.1"/>
    </source>
</evidence>
<feature type="region of interest" description="Disordered" evidence="1">
    <location>
        <begin position="395"/>
        <end position="422"/>
    </location>
</feature>
<feature type="domain" description="DUF6987" evidence="2">
    <location>
        <begin position="565"/>
        <end position="762"/>
    </location>
</feature>
<dbReference type="Pfam" id="PF12396">
    <property type="entry name" value="DUF3659"/>
    <property type="match status" value="6"/>
</dbReference>
<feature type="compositionally biased region" description="Basic and acidic residues" evidence="1">
    <location>
        <begin position="563"/>
        <end position="572"/>
    </location>
</feature>
<accession>A0ABQ1AAE7</accession>
<protein>
    <recommendedName>
        <fullName evidence="2">DUF6987 domain-containing protein</fullName>
    </recommendedName>
</protein>
<name>A0ABQ1AAE7_9EURO</name>
<feature type="compositionally biased region" description="Acidic residues" evidence="1">
    <location>
        <begin position="406"/>
        <end position="422"/>
    </location>
</feature>
<dbReference type="InterPro" id="IPR022124">
    <property type="entry name" value="DUF3659"/>
</dbReference>
<feature type="compositionally biased region" description="Low complexity" evidence="1">
    <location>
        <begin position="19"/>
        <end position="31"/>
    </location>
</feature>
<evidence type="ECO:0000313" key="4">
    <source>
        <dbReference type="Proteomes" id="UP000465266"/>
    </source>
</evidence>
<comment type="caution">
    <text evidence="3">The sequence shown here is derived from an EMBL/GenBank/DDBJ whole genome shotgun (WGS) entry which is preliminary data.</text>
</comment>
<dbReference type="EMBL" id="BLKG01000014">
    <property type="protein sequence ID" value="GFF77433.1"/>
    <property type="molecule type" value="Genomic_DNA"/>
</dbReference>
<dbReference type="Pfam" id="PF22485">
    <property type="entry name" value="DUF6987"/>
    <property type="match status" value="1"/>
</dbReference>
<proteinExistence type="predicted"/>
<feature type="region of interest" description="Disordered" evidence="1">
    <location>
        <begin position="550"/>
        <end position="572"/>
    </location>
</feature>
<evidence type="ECO:0000256" key="1">
    <source>
        <dbReference type="SAM" id="MobiDB-lite"/>
    </source>
</evidence>
<feature type="region of interest" description="Disordered" evidence="1">
    <location>
        <begin position="1"/>
        <end position="44"/>
    </location>
</feature>
<reference evidence="3 4" key="1">
    <citation type="submission" date="2020-01" db="EMBL/GenBank/DDBJ databases">
        <title>Draft genome sequence of Aspergillus udagawae IFM 53868.</title>
        <authorList>
            <person name="Takahashi H."/>
            <person name="Yaguchi T."/>
        </authorList>
    </citation>
    <scope>NUCLEOTIDE SEQUENCE [LARGE SCALE GENOMIC DNA]</scope>
    <source>
        <strain evidence="3 4">IFM 53868</strain>
    </source>
</reference>
<dbReference type="InterPro" id="IPR054256">
    <property type="entry name" value="DUF6987"/>
</dbReference>
<keyword evidence="4" id="KW-1185">Reference proteome</keyword>
<evidence type="ECO:0000259" key="2">
    <source>
        <dbReference type="Pfam" id="PF22485"/>
    </source>
</evidence>
<dbReference type="Proteomes" id="UP000465266">
    <property type="component" value="Unassembled WGS sequence"/>
</dbReference>
<dbReference type="PANTHER" id="PTHR39461">
    <property type="entry name" value="LEA DOMAIN PROTEIN (AFU_ORTHOLOGUE AFUA_8G04920)"/>
    <property type="match status" value="1"/>
</dbReference>
<gene>
    <name evidence="3" type="ORF">IFM53868_02086</name>
</gene>
<dbReference type="PANTHER" id="PTHR39461:SF1">
    <property type="entry name" value="LEA DOMAIN PROTEIN (AFU_ORTHOLOGUE AFUA_8G04920)"/>
    <property type="match status" value="1"/>
</dbReference>
<sequence>MSNPGFREQRHQGDQGRFAAKASGSGAPASSIMDRAKGGASKLTGLGKGTADMVGRVVHDQAQKTPGAKATSNVIDAHLEETCLDLSCLEGLKVGEGGRILDKAGRLVGRVTEGDPQDLVGQIIDGGGEILDEDGDLIGCVELVPQEVGQEPGDRAVATQEIEAAGAMVKDASILKGRRINKEGKVVDEDGQTLGKVVGQQDTSTLAGKLVNEKGQALDDENNVVGQVEIVSGQAADAAFQKLQEQSGEAPSGAVASTAQQLPDISTLEGLTCDRLGNIVNQDGVTVGQLIEGEAKKLSRDGLQLDSAGQFWDSRGRLVGRAQPISVEQQQQSEEEEEEAGAFAGLGELFVADDGYIQDEYGNRVGRIVDGDVGKLVGRPVDDDGDILDKRGNILGRAEPLQPSEMEGEGEEEEEEEEEEQDLTILDGKTVNKLGNVVDDTGAVFGHIVAGRLKRMVGKKVDAKGQVWNDAGEVIGMAEVVPSEEREREEGPFFGLGGLVVTKGGMVTDSTGQIMGRLVEGDEDRLLGRAVDEDGEIMDKLGNVIGRAERWTPNEEPQLSPEEIEKQQQEAEDRDLARKMCTILRQTLDSVGAHCRQISQHIQTANSTPKEDLDEEQLVKDVKPLIEEAGNFLQECKGALRSLDPDGQIAATAKAHSSSREATPEEYELADLLKELTETVVETIENGRKMIADMPHAKRQINPLWALLSEPLFQIIAAVGLLLSGVLGLVGKLLNELGLGGLLNSLLGGLGIDRLLEGLGLGTVTESLGLGGKK</sequence>